<sequence length="441" mass="47222">MNRRELMAVLAAIAATPAARAFAAQGDLTAAAREAWLYALPLIEMAQARQRMLTATGVDAQKAGLNSFGHSRKLVVPANRWITTPNNDTLYSSAWLDLTKGPVTLTIPPTSDRYISVAVMDMYTNNNAVLGTRTLGGQGGTFTLVGPGQSGSGADVVRVETPHAWMLVRTLVDGEADLPAAHAVQDGLKLKGPKGVAPGAYANRQSPWDAYFSSVAELLASDPPRPEDLALFRKCAGLGLDPKGAFDPKRFDAAAIAQIQAGVAQASMGLIGFTKRMVFTQGWSYPRSNLGDYGQDYGFRALVALAGLAALPVTEAMYLRAQGDDGAVFSGDGLYHLAVPAKLPLDGFWSLTMYEATADGQFFLTENPINRYAIGDRTPGLKRNADGSLDVWIGRSDPGGDRTANWLPAPAKGPFAMTLRAYLPRQEFLDGRFRMPAVQKV</sequence>
<dbReference type="Pfam" id="PF06742">
    <property type="entry name" value="DUF1214"/>
    <property type="match status" value="1"/>
</dbReference>
<dbReference type="InterPro" id="IPR037049">
    <property type="entry name" value="DUF1214_C_sf"/>
</dbReference>
<reference evidence="5" key="1">
    <citation type="journal article" date="2019" name="Int. J. Syst. Evol. Microbiol.">
        <title>The Global Catalogue of Microorganisms (GCM) 10K type strain sequencing project: providing services to taxonomists for standard genome sequencing and annotation.</title>
        <authorList>
            <consortium name="The Broad Institute Genomics Platform"/>
            <consortium name="The Broad Institute Genome Sequencing Center for Infectious Disease"/>
            <person name="Wu L."/>
            <person name="Ma J."/>
        </authorList>
    </citation>
    <scope>NUCLEOTIDE SEQUENCE [LARGE SCALE GENOMIC DNA]</scope>
    <source>
        <strain evidence="5">CCUG 55074</strain>
    </source>
</reference>
<evidence type="ECO:0000313" key="4">
    <source>
        <dbReference type="EMBL" id="MFD1189877.1"/>
    </source>
</evidence>
<dbReference type="InterPro" id="IPR010679">
    <property type="entry name" value="DUF1254"/>
</dbReference>
<dbReference type="RefSeq" id="WP_377352792.1">
    <property type="nucleotide sequence ID" value="NZ_JBHTLQ010000007.1"/>
</dbReference>
<dbReference type="InterPro" id="IPR010621">
    <property type="entry name" value="DUF1214"/>
</dbReference>
<dbReference type="EMBL" id="JBHTLQ010000007">
    <property type="protein sequence ID" value="MFD1189877.1"/>
    <property type="molecule type" value="Genomic_DNA"/>
</dbReference>
<dbReference type="Proteomes" id="UP001597216">
    <property type="component" value="Unassembled WGS sequence"/>
</dbReference>
<dbReference type="PANTHER" id="PTHR36509:SF2">
    <property type="entry name" value="BLL3101 PROTEIN"/>
    <property type="match status" value="1"/>
</dbReference>
<keyword evidence="1" id="KW-0732">Signal</keyword>
<feature type="chain" id="PRO_5046440195" evidence="1">
    <location>
        <begin position="24"/>
        <end position="441"/>
    </location>
</feature>
<dbReference type="SUPFAM" id="SSF160935">
    <property type="entry name" value="VPA0735-like"/>
    <property type="match status" value="1"/>
</dbReference>
<proteinExistence type="predicted"/>
<evidence type="ECO:0000256" key="1">
    <source>
        <dbReference type="SAM" id="SignalP"/>
    </source>
</evidence>
<name>A0ABW3SYG4_9CAUL</name>
<keyword evidence="5" id="KW-1185">Reference proteome</keyword>
<dbReference type="PANTHER" id="PTHR36509">
    <property type="entry name" value="BLL3101 PROTEIN"/>
    <property type="match status" value="1"/>
</dbReference>
<dbReference type="Gene3D" id="2.60.40.1610">
    <property type="entry name" value="Domain of unknown function DUF1254"/>
    <property type="match status" value="1"/>
</dbReference>
<organism evidence="4 5">
    <name type="scientific">Phenylobacterium conjunctum</name>
    <dbReference type="NCBI Taxonomy" id="1298959"/>
    <lineage>
        <taxon>Bacteria</taxon>
        <taxon>Pseudomonadati</taxon>
        <taxon>Pseudomonadota</taxon>
        <taxon>Alphaproteobacteria</taxon>
        <taxon>Caulobacterales</taxon>
        <taxon>Caulobacteraceae</taxon>
        <taxon>Phenylobacterium</taxon>
    </lineage>
</organism>
<evidence type="ECO:0000259" key="2">
    <source>
        <dbReference type="Pfam" id="PF06742"/>
    </source>
</evidence>
<comment type="caution">
    <text evidence="4">The sequence shown here is derived from an EMBL/GenBank/DDBJ whole genome shotgun (WGS) entry which is preliminary data.</text>
</comment>
<feature type="signal peptide" evidence="1">
    <location>
        <begin position="1"/>
        <end position="23"/>
    </location>
</feature>
<dbReference type="Gene3D" id="2.60.120.600">
    <property type="entry name" value="Domain of unknown function DUF1214, C-terminal domain"/>
    <property type="match status" value="1"/>
</dbReference>
<feature type="domain" description="DUF1254" evidence="3">
    <location>
        <begin position="66"/>
        <end position="191"/>
    </location>
</feature>
<feature type="domain" description="DUF1214" evidence="2">
    <location>
        <begin position="315"/>
        <end position="426"/>
    </location>
</feature>
<accession>A0ABW3SYG4</accession>
<evidence type="ECO:0000259" key="3">
    <source>
        <dbReference type="Pfam" id="PF06863"/>
    </source>
</evidence>
<protein>
    <submittedName>
        <fullName evidence="4">DUF1254 domain-containing protein</fullName>
    </submittedName>
</protein>
<dbReference type="Pfam" id="PF06863">
    <property type="entry name" value="DUF1254"/>
    <property type="match status" value="1"/>
</dbReference>
<dbReference type="InterPro" id="IPR037050">
    <property type="entry name" value="DUF1254_sf"/>
</dbReference>
<evidence type="ECO:0000313" key="5">
    <source>
        <dbReference type="Proteomes" id="UP001597216"/>
    </source>
</evidence>
<gene>
    <name evidence="4" type="ORF">ACFQ27_04735</name>
</gene>